<evidence type="ECO:0000256" key="1">
    <source>
        <dbReference type="SAM" id="Phobius"/>
    </source>
</evidence>
<feature type="transmembrane region" description="Helical" evidence="1">
    <location>
        <begin position="201"/>
        <end position="223"/>
    </location>
</feature>
<dbReference type="Pfam" id="PF06197">
    <property type="entry name" value="DUF998"/>
    <property type="match status" value="1"/>
</dbReference>
<reference evidence="3" key="1">
    <citation type="journal article" date="2019" name="Int. J. Syst. Evol. Microbiol.">
        <title>The Global Catalogue of Microorganisms (GCM) 10K type strain sequencing project: providing services to taxonomists for standard genome sequencing and annotation.</title>
        <authorList>
            <consortium name="The Broad Institute Genomics Platform"/>
            <consortium name="The Broad Institute Genome Sequencing Center for Infectious Disease"/>
            <person name="Wu L."/>
            <person name="Ma J."/>
        </authorList>
    </citation>
    <scope>NUCLEOTIDE SEQUENCE [LARGE SCALE GENOMIC DNA]</scope>
    <source>
        <strain evidence="3">TBRC 7912</strain>
    </source>
</reference>
<evidence type="ECO:0000313" key="3">
    <source>
        <dbReference type="Proteomes" id="UP001595698"/>
    </source>
</evidence>
<dbReference type="Proteomes" id="UP001595698">
    <property type="component" value="Unassembled WGS sequence"/>
</dbReference>
<keyword evidence="1" id="KW-0472">Membrane</keyword>
<evidence type="ECO:0000313" key="2">
    <source>
        <dbReference type="EMBL" id="MFC3983507.1"/>
    </source>
</evidence>
<feature type="transmembrane region" description="Helical" evidence="1">
    <location>
        <begin position="92"/>
        <end position="112"/>
    </location>
</feature>
<dbReference type="InterPro" id="IPR009339">
    <property type="entry name" value="DUF998"/>
</dbReference>
<feature type="transmembrane region" description="Helical" evidence="1">
    <location>
        <begin position="167"/>
        <end position="189"/>
    </location>
</feature>
<keyword evidence="1" id="KW-0812">Transmembrane</keyword>
<accession>A0ABV8F495</accession>
<feature type="transmembrane region" description="Helical" evidence="1">
    <location>
        <begin position="132"/>
        <end position="155"/>
    </location>
</feature>
<feature type="transmembrane region" description="Helical" evidence="1">
    <location>
        <begin position="59"/>
        <end position="80"/>
    </location>
</feature>
<keyword evidence="3" id="KW-1185">Reference proteome</keyword>
<feature type="transmembrane region" description="Helical" evidence="1">
    <location>
        <begin position="12"/>
        <end position="39"/>
    </location>
</feature>
<gene>
    <name evidence="2" type="ORF">ACFOYY_25495</name>
</gene>
<protein>
    <submittedName>
        <fullName evidence="2">DUF998 domain-containing protein</fullName>
    </submittedName>
</protein>
<proteinExistence type="predicted"/>
<dbReference type="EMBL" id="JBHSBC010000031">
    <property type="protein sequence ID" value="MFC3983507.1"/>
    <property type="molecule type" value="Genomic_DNA"/>
</dbReference>
<comment type="caution">
    <text evidence="2">The sequence shown here is derived from an EMBL/GenBank/DDBJ whole genome shotgun (WGS) entry which is preliminary data.</text>
</comment>
<dbReference type="RefSeq" id="WP_362782632.1">
    <property type="nucleotide sequence ID" value="NZ_JBHSBC010000031.1"/>
</dbReference>
<name>A0ABV8F495_9ACTN</name>
<keyword evidence="1" id="KW-1133">Transmembrane helix</keyword>
<organism evidence="2 3">
    <name type="scientific">Streptosporangium jomthongense</name>
    <dbReference type="NCBI Taxonomy" id="1193683"/>
    <lineage>
        <taxon>Bacteria</taxon>
        <taxon>Bacillati</taxon>
        <taxon>Actinomycetota</taxon>
        <taxon>Actinomycetes</taxon>
        <taxon>Streptosporangiales</taxon>
        <taxon>Streptosporangiaceae</taxon>
        <taxon>Streptosporangium</taxon>
    </lineage>
</organism>
<sequence length="235" mass="24637">MSARTRSRLAEAARTAPLLACGVIAGPLFVLTFLVAGAARAGYDLLRHPVSSLALGDLGWVQVANFLVAGLLTLAFAVGLRRALQPLGGSTWGPLLVAVWALGLLGAGIFVTDPINGYPPGTPARLTHYGSTHAALHDGISFATFVALVAACFVFTRRFAGWGERGWAAYSAFTGIAFTVAMTLSSLGFEQAEGLAGLSGLFQRVAIIIGWCWLSLLALHLLLRSGAFRPLSEKA</sequence>